<dbReference type="EMBL" id="BOMB01000032">
    <property type="protein sequence ID" value="GID14630.1"/>
    <property type="molecule type" value="Genomic_DNA"/>
</dbReference>
<evidence type="ECO:0000313" key="3">
    <source>
        <dbReference type="Proteomes" id="UP000612808"/>
    </source>
</evidence>
<dbReference type="Gene3D" id="3.40.50.150">
    <property type="entry name" value="Vaccinia Virus protein VP39"/>
    <property type="match status" value="1"/>
</dbReference>
<dbReference type="InterPro" id="IPR041698">
    <property type="entry name" value="Methyltransf_25"/>
</dbReference>
<comment type="caution">
    <text evidence="2">The sequence shown here is derived from an EMBL/GenBank/DDBJ whole genome shotgun (WGS) entry which is preliminary data.</text>
</comment>
<accession>A0A8J3NF85</accession>
<dbReference type="SUPFAM" id="SSF53335">
    <property type="entry name" value="S-adenosyl-L-methionine-dependent methyltransferases"/>
    <property type="match status" value="1"/>
</dbReference>
<proteinExistence type="predicted"/>
<dbReference type="InterPro" id="IPR029063">
    <property type="entry name" value="SAM-dependent_MTases_sf"/>
</dbReference>
<dbReference type="AlphaFoldDB" id="A0A8J3NF85"/>
<protein>
    <recommendedName>
        <fullName evidence="1">Methyltransferase domain-containing protein</fullName>
    </recommendedName>
</protein>
<name>A0A8J3NF85_9ACTN</name>
<dbReference type="Pfam" id="PF13649">
    <property type="entry name" value="Methyltransf_25"/>
    <property type="match status" value="1"/>
</dbReference>
<sequence length="240" mass="26466">MSDDHVVVAEFADLFRAAGPPDRLLDALPGVLAALDVRGTVVDLGAGTGHGVLALAEAFPDSAVVAVERSAAMRTVLTSRLAYRPDLRGRVTVLRGDVFDVEQPGPWGAALAIHLVCQLDHDHRRRLWRLLADHLTDDAVAVLDRHYGVDRPRTVPLRLSATVRLGDCEYQRWYASDVAGPDRMRWHNVYRVLRGGVVLAEHDVHGQVWAADEPTILAETADAGLRHEFRDDFVLLRRAG</sequence>
<evidence type="ECO:0000313" key="2">
    <source>
        <dbReference type="EMBL" id="GID14630.1"/>
    </source>
</evidence>
<feature type="domain" description="Methyltransferase" evidence="1">
    <location>
        <begin position="41"/>
        <end position="136"/>
    </location>
</feature>
<keyword evidence="3" id="KW-1185">Reference proteome</keyword>
<dbReference type="Proteomes" id="UP000612808">
    <property type="component" value="Unassembled WGS sequence"/>
</dbReference>
<evidence type="ECO:0000259" key="1">
    <source>
        <dbReference type="Pfam" id="PF13649"/>
    </source>
</evidence>
<dbReference type="CDD" id="cd02440">
    <property type="entry name" value="AdoMet_MTases"/>
    <property type="match status" value="1"/>
</dbReference>
<reference evidence="2" key="1">
    <citation type="submission" date="2021-01" db="EMBL/GenBank/DDBJ databases">
        <title>Whole genome shotgun sequence of Actinocatenispora rupis NBRC 107355.</title>
        <authorList>
            <person name="Komaki H."/>
            <person name="Tamura T."/>
        </authorList>
    </citation>
    <scope>NUCLEOTIDE SEQUENCE</scope>
    <source>
        <strain evidence="2">NBRC 107355</strain>
    </source>
</reference>
<dbReference type="RefSeq" id="WP_203662464.1">
    <property type="nucleotide sequence ID" value="NZ_BAAAZM010000017.1"/>
</dbReference>
<gene>
    <name evidence="2" type="ORF">Aru02nite_55190</name>
</gene>
<organism evidence="2 3">
    <name type="scientific">Actinocatenispora rupis</name>
    <dbReference type="NCBI Taxonomy" id="519421"/>
    <lineage>
        <taxon>Bacteria</taxon>
        <taxon>Bacillati</taxon>
        <taxon>Actinomycetota</taxon>
        <taxon>Actinomycetes</taxon>
        <taxon>Micromonosporales</taxon>
        <taxon>Micromonosporaceae</taxon>
        <taxon>Actinocatenispora</taxon>
    </lineage>
</organism>